<evidence type="ECO:0000256" key="1">
    <source>
        <dbReference type="ARBA" id="ARBA00004196"/>
    </source>
</evidence>
<keyword evidence="6" id="KW-1133">Transmembrane helix</keyword>
<evidence type="ECO:0000259" key="7">
    <source>
        <dbReference type="PROSITE" id="PS51352"/>
    </source>
</evidence>
<evidence type="ECO:0000256" key="2">
    <source>
        <dbReference type="ARBA" id="ARBA00007758"/>
    </source>
</evidence>
<dbReference type="Pfam" id="PF08534">
    <property type="entry name" value="Redoxin"/>
    <property type="match status" value="1"/>
</dbReference>
<dbReference type="RefSeq" id="WP_230079914.1">
    <property type="nucleotide sequence ID" value="NZ_QBKA01000002.1"/>
</dbReference>
<name>A0A369Q9U6_9SPHN</name>
<feature type="transmembrane region" description="Helical" evidence="6">
    <location>
        <begin position="17"/>
        <end position="38"/>
    </location>
</feature>
<dbReference type="GO" id="GO:0015036">
    <property type="term" value="F:disulfide oxidoreductase activity"/>
    <property type="evidence" value="ECO:0007669"/>
    <property type="project" value="InterPro"/>
</dbReference>
<dbReference type="AlphaFoldDB" id="A0A369Q9U6"/>
<organism evidence="8 9">
    <name type="scientific">Alteripontixanthobacter maritimus</name>
    <dbReference type="NCBI Taxonomy" id="2161824"/>
    <lineage>
        <taxon>Bacteria</taxon>
        <taxon>Pseudomonadati</taxon>
        <taxon>Pseudomonadota</taxon>
        <taxon>Alphaproteobacteria</taxon>
        <taxon>Sphingomonadales</taxon>
        <taxon>Erythrobacteraceae</taxon>
        <taxon>Alteripontixanthobacter</taxon>
    </lineage>
</organism>
<dbReference type="InterPro" id="IPR013740">
    <property type="entry name" value="Redoxin"/>
</dbReference>
<evidence type="ECO:0000256" key="4">
    <source>
        <dbReference type="ARBA" id="ARBA00023157"/>
    </source>
</evidence>
<keyword evidence="6" id="KW-0812">Transmembrane</keyword>
<dbReference type="PANTHER" id="PTHR42852">
    <property type="entry name" value="THIOL:DISULFIDE INTERCHANGE PROTEIN DSBE"/>
    <property type="match status" value="1"/>
</dbReference>
<dbReference type="InterPro" id="IPR036249">
    <property type="entry name" value="Thioredoxin-like_sf"/>
</dbReference>
<dbReference type="GO" id="GO:0017004">
    <property type="term" value="P:cytochrome complex assembly"/>
    <property type="evidence" value="ECO:0007669"/>
    <property type="project" value="UniProtKB-KW"/>
</dbReference>
<keyword evidence="5" id="KW-0676">Redox-active center</keyword>
<evidence type="ECO:0000256" key="5">
    <source>
        <dbReference type="ARBA" id="ARBA00023284"/>
    </source>
</evidence>
<comment type="caution">
    <text evidence="8">The sequence shown here is derived from an EMBL/GenBank/DDBJ whole genome shotgun (WGS) entry which is preliminary data.</text>
</comment>
<dbReference type="Proteomes" id="UP000253727">
    <property type="component" value="Unassembled WGS sequence"/>
</dbReference>
<evidence type="ECO:0000256" key="3">
    <source>
        <dbReference type="ARBA" id="ARBA00022748"/>
    </source>
</evidence>
<keyword evidence="3" id="KW-0201">Cytochrome c-type biogenesis</keyword>
<dbReference type="InterPro" id="IPR050553">
    <property type="entry name" value="Thioredoxin_ResA/DsbE_sf"/>
</dbReference>
<protein>
    <submittedName>
        <fullName evidence="8">Thiol:disulfide interchange protein</fullName>
    </submittedName>
</protein>
<dbReference type="PROSITE" id="PS51352">
    <property type="entry name" value="THIOREDOXIN_2"/>
    <property type="match status" value="1"/>
</dbReference>
<comment type="subcellular location">
    <subcellularLocation>
        <location evidence="1">Cell envelope</location>
    </subcellularLocation>
</comment>
<proteinExistence type="inferred from homology"/>
<keyword evidence="6" id="KW-0472">Membrane</keyword>
<gene>
    <name evidence="8" type="ORF">HME9302_01527</name>
</gene>
<sequence length="189" mass="20400">MSGGGRGRMSSIMLTRWYVWLPLAVFVGFLVLATWRLAEPRNPFVESAMVGKAVPALDLPPVLEGSMGFNSAMLSDGTPRLVNIWASWCAPCIAEAPRLEELQAAGAKIVGVAIRDKREDAARFLERHGNPFEAVALDERSQVQLALGASGVPETFVVDGKGVITHQHIGEIREGDVAVLLAKLREAGR</sequence>
<dbReference type="InterPro" id="IPR004799">
    <property type="entry name" value="Periplasmic_diS_OxRdtase_DsbE"/>
</dbReference>
<dbReference type="NCBIfam" id="TIGR00385">
    <property type="entry name" value="dsbE"/>
    <property type="match status" value="1"/>
</dbReference>
<evidence type="ECO:0000256" key="6">
    <source>
        <dbReference type="SAM" id="Phobius"/>
    </source>
</evidence>
<dbReference type="PANTHER" id="PTHR42852:SF6">
    <property type="entry name" value="THIOL:DISULFIDE INTERCHANGE PROTEIN DSBE"/>
    <property type="match status" value="1"/>
</dbReference>
<accession>A0A369Q9U6</accession>
<dbReference type="Gene3D" id="3.40.30.10">
    <property type="entry name" value="Glutaredoxin"/>
    <property type="match status" value="1"/>
</dbReference>
<evidence type="ECO:0000313" key="9">
    <source>
        <dbReference type="Proteomes" id="UP000253727"/>
    </source>
</evidence>
<keyword evidence="4" id="KW-1015">Disulfide bond</keyword>
<comment type="similarity">
    <text evidence="2">Belongs to the thioredoxin family. DsbE subfamily.</text>
</comment>
<dbReference type="InterPro" id="IPR013766">
    <property type="entry name" value="Thioredoxin_domain"/>
</dbReference>
<evidence type="ECO:0000313" key="8">
    <source>
        <dbReference type="EMBL" id="RDC60325.1"/>
    </source>
</evidence>
<dbReference type="GO" id="GO:0030288">
    <property type="term" value="C:outer membrane-bounded periplasmic space"/>
    <property type="evidence" value="ECO:0007669"/>
    <property type="project" value="InterPro"/>
</dbReference>
<reference evidence="8 9" key="1">
    <citation type="submission" date="2018-04" db="EMBL/GenBank/DDBJ databases">
        <title>Altererythrobacter sp. HME9302 genome sequencing and assembly.</title>
        <authorList>
            <person name="Kang H."/>
            <person name="Kim H."/>
            <person name="Joh K."/>
        </authorList>
    </citation>
    <scope>NUCLEOTIDE SEQUENCE [LARGE SCALE GENOMIC DNA]</scope>
    <source>
        <strain evidence="8 9">HME9302</strain>
    </source>
</reference>
<dbReference type="EMBL" id="QBKA01000002">
    <property type="protein sequence ID" value="RDC60325.1"/>
    <property type="molecule type" value="Genomic_DNA"/>
</dbReference>
<dbReference type="SUPFAM" id="SSF52833">
    <property type="entry name" value="Thioredoxin-like"/>
    <property type="match status" value="1"/>
</dbReference>
<feature type="domain" description="Thioredoxin" evidence="7">
    <location>
        <begin position="48"/>
        <end position="189"/>
    </location>
</feature>
<keyword evidence="9" id="KW-1185">Reference proteome</keyword>